<evidence type="ECO:0000256" key="14">
    <source>
        <dbReference type="ARBA" id="ARBA00049744"/>
    </source>
</evidence>
<evidence type="ECO:0000256" key="3">
    <source>
        <dbReference type="ARBA" id="ARBA00022548"/>
    </source>
</evidence>
<keyword evidence="6" id="KW-0560">Oxidoreductase</keyword>
<dbReference type="EMBL" id="QKTW01000003">
    <property type="protein sequence ID" value="PZF74387.1"/>
    <property type="molecule type" value="Genomic_DNA"/>
</dbReference>
<evidence type="ECO:0000256" key="15">
    <source>
        <dbReference type="ARBA" id="ARBA00049778"/>
    </source>
</evidence>
<protein>
    <recommendedName>
        <fullName evidence="14">Cholesterol oxidase</fullName>
        <ecNumber evidence="13">1.1.3.6</ecNumber>
        <ecNumber evidence="11">5.3.3.1</ecNumber>
    </recommendedName>
    <alternativeName>
        <fullName evidence="15">Cholesterol isomerase</fullName>
    </alternativeName>
</protein>
<evidence type="ECO:0000313" key="18">
    <source>
        <dbReference type="Proteomes" id="UP000248745"/>
    </source>
</evidence>
<dbReference type="GO" id="GO:0004769">
    <property type="term" value="F:steroid Delta-isomerase activity"/>
    <property type="evidence" value="ECO:0007669"/>
    <property type="project" value="UniProtKB-EC"/>
</dbReference>
<evidence type="ECO:0000256" key="6">
    <source>
        <dbReference type="ARBA" id="ARBA00023002"/>
    </source>
</evidence>
<keyword evidence="10" id="KW-0413">Isomerase</keyword>
<keyword evidence="9" id="KW-0753">Steroid metabolism</keyword>
<comment type="cofactor">
    <cofactor evidence="1">
        <name>FAD</name>
        <dbReference type="ChEBI" id="CHEBI:57692"/>
    </cofactor>
</comment>
<dbReference type="InterPro" id="IPR000172">
    <property type="entry name" value="GMC_OxRdtase_N"/>
</dbReference>
<dbReference type="EC" id="5.3.3.1" evidence="11"/>
<evidence type="ECO:0000313" key="17">
    <source>
        <dbReference type="EMBL" id="PZF74387.1"/>
    </source>
</evidence>
<reference evidence="17 18" key="1">
    <citation type="submission" date="2018-06" db="EMBL/GenBank/DDBJ databases">
        <title>Mucibacter soli gen. nov., sp. nov., a new member of the family Chitinophagaceae producing mucin.</title>
        <authorList>
            <person name="Kim M.-K."/>
            <person name="Park S."/>
            <person name="Kim T.-S."/>
            <person name="Joung Y."/>
            <person name="Han J.-H."/>
            <person name="Kim S.B."/>
        </authorList>
    </citation>
    <scope>NUCLEOTIDE SEQUENCE [LARGE SCALE GENOMIC DNA]</scope>
    <source>
        <strain evidence="17 18">R1-15</strain>
    </source>
</reference>
<dbReference type="InterPro" id="IPR001763">
    <property type="entry name" value="Rhodanese-like_dom"/>
</dbReference>
<evidence type="ECO:0000256" key="4">
    <source>
        <dbReference type="ARBA" id="ARBA00022630"/>
    </source>
</evidence>
<evidence type="ECO:0000256" key="1">
    <source>
        <dbReference type="ARBA" id="ARBA00001974"/>
    </source>
</evidence>
<keyword evidence="18" id="KW-1185">Reference proteome</keyword>
<organism evidence="17 18">
    <name type="scientific">Taibaiella soli</name>
    <dbReference type="NCBI Taxonomy" id="1649169"/>
    <lineage>
        <taxon>Bacteria</taxon>
        <taxon>Pseudomonadati</taxon>
        <taxon>Bacteroidota</taxon>
        <taxon>Chitinophagia</taxon>
        <taxon>Chitinophagales</taxon>
        <taxon>Chitinophagaceae</taxon>
        <taxon>Taibaiella</taxon>
    </lineage>
</organism>
<dbReference type="Pfam" id="PF00732">
    <property type="entry name" value="GMC_oxred_N"/>
    <property type="match status" value="1"/>
</dbReference>
<evidence type="ECO:0000256" key="7">
    <source>
        <dbReference type="ARBA" id="ARBA00023098"/>
    </source>
</evidence>
<dbReference type="Proteomes" id="UP000248745">
    <property type="component" value="Unassembled WGS sequence"/>
</dbReference>
<sequence>MNFQRLSSPVANMQNHYEVIVIGSGYGAGIAASRLSRAGKKVCLLEKGKEFLPGEYPSTTGDAMKEMQFNTPDGRIGPNNGLFEFHLNNDMSVYKGCGLGGTSLVNANVSLIPEPRVLEKDNWPEAIRKDPDSYWRNVDRARHMLQPNQYPEGKNGYPKLPKSEAMKLSAKGMGKDFRYLDINVTFENRRNNAGVDQYKCELCGDCMTGCNYGAKNTTLMNYLPDARNHGAEIYTGVGIQYISKNADGKWVVHYLIENAESNKFDAPDLFVTADMVIIGAGALGSTEIMLRSKEKGLTASDMVGERFTGNGDVLGFGYNCDVQVNTVGFGHHKVGEIPPVGPCITSVIDLREQPTLEDGMVIEDGNVPGPLASTITASMATISKIFGSEPAESLSEKMQRKLREAESLIRGPYHGAMNNTQAFLVMTHDDGKGKMVLEKDRLKILWPGVGKEGIFQKVDKNLRAATEAIGGEYVVNPTWTKVMDYDLITVHPLGGCIMGDDATKGAVNHKGEVFSGTTGTDVHKGLYVCDGSIVPLPLGVNPLITISALAERCCEIIAQDYGLTINYDYKDFAVQGETLKPGIQFTETMKGYFSTAEKSDFEKGKDLGRSAGSLFDFTLTVTSNDVETMLKDPQHQATLAGIVKAPVLSQSPLTITNGIFNLFVNADTEIPTKLMNYRMNIHSEEGKDYYFYGFKQIRDDKGFDLWKDTCTLYITVHEGTDEASPVLGKGILVIETADFAKQLTTMKVLNAASKMQELRVMTDFGKYFSGSLYDIYIKPHF</sequence>
<dbReference type="PANTHER" id="PTHR47470:SF1">
    <property type="entry name" value="FAD-DEPENDENT OXIDOREDUCTASE 2 FAD BINDING DOMAIN-CONTAINING PROTEIN"/>
    <property type="match status" value="1"/>
</dbReference>
<dbReference type="InterPro" id="IPR036188">
    <property type="entry name" value="FAD/NAD-bd_sf"/>
</dbReference>
<evidence type="ECO:0000256" key="10">
    <source>
        <dbReference type="ARBA" id="ARBA00023235"/>
    </source>
</evidence>
<evidence type="ECO:0000256" key="2">
    <source>
        <dbReference type="ARBA" id="ARBA00010790"/>
    </source>
</evidence>
<keyword evidence="7" id="KW-0443">Lipid metabolism</keyword>
<keyword evidence="8" id="KW-1207">Sterol metabolism</keyword>
<evidence type="ECO:0000256" key="11">
    <source>
        <dbReference type="ARBA" id="ARBA00038856"/>
    </source>
</evidence>
<dbReference type="GO" id="GO:0050660">
    <property type="term" value="F:flavin adenine dinucleotide binding"/>
    <property type="evidence" value="ECO:0007669"/>
    <property type="project" value="InterPro"/>
</dbReference>
<dbReference type="OrthoDB" id="1154541at2"/>
<feature type="domain" description="Rhodanese" evidence="16">
    <location>
        <begin position="19"/>
        <end position="60"/>
    </location>
</feature>
<proteinExistence type="inferred from homology"/>
<comment type="similarity">
    <text evidence="2">Belongs to the GMC oxidoreductase family.</text>
</comment>
<gene>
    <name evidence="17" type="ORF">DN068_02065</name>
</gene>
<dbReference type="Pfam" id="PF05199">
    <property type="entry name" value="GMC_oxred_C"/>
    <property type="match status" value="1"/>
</dbReference>
<dbReference type="InterPro" id="IPR007867">
    <property type="entry name" value="GMC_OxRtase_C"/>
</dbReference>
<accession>A0A2W2BER7</accession>
<dbReference type="GO" id="GO:0016995">
    <property type="term" value="F:cholesterol oxidase activity"/>
    <property type="evidence" value="ECO:0007669"/>
    <property type="project" value="UniProtKB-EC"/>
</dbReference>
<dbReference type="PROSITE" id="PS50206">
    <property type="entry name" value="RHODANESE_3"/>
    <property type="match status" value="1"/>
</dbReference>
<evidence type="ECO:0000259" key="16">
    <source>
        <dbReference type="PROSITE" id="PS50206"/>
    </source>
</evidence>
<evidence type="ECO:0000256" key="13">
    <source>
        <dbReference type="ARBA" id="ARBA00049723"/>
    </source>
</evidence>
<dbReference type="InterPro" id="IPR052542">
    <property type="entry name" value="Cholesterol_Oxidase"/>
</dbReference>
<keyword evidence="5" id="KW-0274">FAD</keyword>
<dbReference type="SUPFAM" id="SSF51905">
    <property type="entry name" value="FAD/NAD(P)-binding domain"/>
    <property type="match status" value="1"/>
</dbReference>
<comment type="caution">
    <text evidence="17">The sequence shown here is derived from an EMBL/GenBank/DDBJ whole genome shotgun (WGS) entry which is preliminary data.</text>
</comment>
<name>A0A2W2BER7_9BACT</name>
<dbReference type="Gene3D" id="3.50.50.60">
    <property type="entry name" value="FAD/NAD(P)-binding domain"/>
    <property type="match status" value="3"/>
</dbReference>
<evidence type="ECO:0000256" key="5">
    <source>
        <dbReference type="ARBA" id="ARBA00022827"/>
    </source>
</evidence>
<dbReference type="RefSeq" id="WP_110997225.1">
    <property type="nucleotide sequence ID" value="NZ_QKTW01000003.1"/>
</dbReference>
<evidence type="ECO:0000256" key="12">
    <source>
        <dbReference type="ARBA" id="ARBA00049645"/>
    </source>
</evidence>
<comment type="pathway">
    <text evidence="12">Steroid metabolism; cholesterol degradation.</text>
</comment>
<dbReference type="EC" id="1.1.3.6" evidence="13"/>
<dbReference type="AlphaFoldDB" id="A0A2W2BER7"/>
<dbReference type="PANTHER" id="PTHR47470">
    <property type="entry name" value="CHOLESTEROL OXIDASE"/>
    <property type="match status" value="1"/>
</dbReference>
<evidence type="ECO:0000256" key="9">
    <source>
        <dbReference type="ARBA" id="ARBA00023221"/>
    </source>
</evidence>
<keyword evidence="3" id="KW-0153">Cholesterol metabolism</keyword>
<evidence type="ECO:0000256" key="8">
    <source>
        <dbReference type="ARBA" id="ARBA00023166"/>
    </source>
</evidence>
<dbReference type="GO" id="GO:0008203">
    <property type="term" value="P:cholesterol metabolic process"/>
    <property type="evidence" value="ECO:0007669"/>
    <property type="project" value="UniProtKB-KW"/>
</dbReference>
<keyword evidence="4" id="KW-0285">Flavoprotein</keyword>